<feature type="compositionally biased region" description="Basic and acidic residues" evidence="5">
    <location>
        <begin position="854"/>
        <end position="864"/>
    </location>
</feature>
<dbReference type="Gene3D" id="3.40.50.12390">
    <property type="match status" value="1"/>
</dbReference>
<dbReference type="GO" id="GO:0004534">
    <property type="term" value="F:5'-3' RNA exonuclease activity"/>
    <property type="evidence" value="ECO:0007669"/>
    <property type="project" value="TreeGrafter"/>
</dbReference>
<gene>
    <name evidence="8" type="ORF">BSAL_71840</name>
</gene>
<dbReference type="Gene3D" id="1.25.40.1050">
    <property type="match status" value="1"/>
</dbReference>
<dbReference type="PANTHER" id="PTHR12341">
    <property type="entry name" value="5'-&gt;3' EXORIBONUCLEASE"/>
    <property type="match status" value="1"/>
</dbReference>
<feature type="compositionally biased region" description="Polar residues" evidence="5">
    <location>
        <begin position="806"/>
        <end position="827"/>
    </location>
</feature>
<evidence type="ECO:0000256" key="5">
    <source>
        <dbReference type="SAM" id="MobiDB-lite"/>
    </source>
</evidence>
<feature type="compositionally biased region" description="Basic and acidic residues" evidence="5">
    <location>
        <begin position="773"/>
        <end position="792"/>
    </location>
</feature>
<feature type="domain" description="Xrn1 N-terminal" evidence="6">
    <location>
        <begin position="1"/>
        <end position="199"/>
    </location>
</feature>
<dbReference type="EMBL" id="CYKH01000567">
    <property type="protein sequence ID" value="CUG06170.1"/>
    <property type="molecule type" value="Genomic_DNA"/>
</dbReference>
<dbReference type="GO" id="GO:0005634">
    <property type="term" value="C:nucleus"/>
    <property type="evidence" value="ECO:0007669"/>
    <property type="project" value="TreeGrafter"/>
</dbReference>
<dbReference type="InterPro" id="IPR027073">
    <property type="entry name" value="5_3_exoribonuclease"/>
</dbReference>
<sequence>MNGLIHPCCHDTAPLPEPESEEEMFDRIFDQIDKLFRVVRPRKCLVLCIDGVAPRSKMNQQRSRRFRAAQERIESNDIANDCADYIVSEHKLPRPQFRERWDHNVITPSTAFMERVGQSIEWFCMKKINEDPEWRNITVVYSDAHVPGEGEHKIMHYIRGLRAQPGYNPRTSHCIHGMDADLICLGLSTHEPNFGILRNKLGDDFQAVPNEFCYFNLTRFREQLKKDFENIKDMDFERVIDDFVFLCFFVGNDFLPHMPLISIKTKGIEAMLDHYVRCFDDNGYLTKRGEVKFDGVKRFLKSFLASKLEVLKKEYDGKKRAADRAKGHVKERVDKCQKEIEYIAESVSSDKATEEERQIASNKLLSLYSTIKKEELRFVAGRFPLTFSYRKPEDRDAYYVAKFGWSTEDRQRFEANVRQCCAEFLRGMQWVMRYYTKGCPSWEWFYPFHYTPLLQDLALNCDSVNVEMKIGEPLHPVEQLLAVLPRQSVSALPEELHEAVEDPKSVLAKFYPDTFEIDFTEANFSYQGIAQLPFINCVKLREACAELVELEEDFGTTLIFAHQKSRVSQELEKLIGTSAASVPLNEHIVRVCPLAGRVARYPNAWPLQARVECPDSGIANYPGGRFSGEIADNQASCFAYELNTHADYLQELLQKPSGKGDGKAIHKARSPGASHAKQQSRDGQRNAKPTKRERSNSPRGSRPSSSSKNHRDETKSSSRVDDRGSKRDDNRRHSDDIKRHSDNHSDRHDDRSSRRDDRSRRDEKRGDKHHRSDRSDRDDGHAQKKHRTESSHGSHAAGPLVRPSPLHSSFSISQMQSPIVLDFSSQPHPGASDFQEPVLIRPKEHHHAGSSNTSDKRGGDDRRRDQGKRRY</sequence>
<evidence type="ECO:0000313" key="9">
    <source>
        <dbReference type="Proteomes" id="UP000051952"/>
    </source>
</evidence>
<keyword evidence="2" id="KW-0378">Hydrolase</keyword>
<proteinExistence type="inferred from homology"/>
<dbReference type="VEuPathDB" id="TriTrypDB:BSAL_71840"/>
<dbReference type="Pfam" id="PF03159">
    <property type="entry name" value="XRN_N"/>
    <property type="match status" value="1"/>
</dbReference>
<feature type="region of interest" description="Disordered" evidence="5">
    <location>
        <begin position="655"/>
        <end position="871"/>
    </location>
</feature>
<dbReference type="CDD" id="cd18673">
    <property type="entry name" value="PIN_XRN1-2-like"/>
    <property type="match status" value="1"/>
</dbReference>
<dbReference type="Pfam" id="PF17846">
    <property type="entry name" value="XRN_M"/>
    <property type="match status" value="1"/>
</dbReference>
<feature type="compositionally biased region" description="Basic and acidic residues" evidence="5">
    <location>
        <begin position="679"/>
        <end position="696"/>
    </location>
</feature>
<dbReference type="OMA" id="ERWDHNV"/>
<dbReference type="OrthoDB" id="372487at2759"/>
<keyword evidence="3" id="KW-0269">Exonuclease</keyword>
<dbReference type="Proteomes" id="UP000051952">
    <property type="component" value="Unassembled WGS sequence"/>
</dbReference>
<evidence type="ECO:0000256" key="1">
    <source>
        <dbReference type="ARBA" id="ARBA00022722"/>
    </source>
</evidence>
<evidence type="ECO:0000259" key="7">
    <source>
        <dbReference type="Pfam" id="PF17846"/>
    </source>
</evidence>
<evidence type="ECO:0000259" key="6">
    <source>
        <dbReference type="Pfam" id="PF03159"/>
    </source>
</evidence>
<evidence type="ECO:0000256" key="3">
    <source>
        <dbReference type="ARBA" id="ARBA00022839"/>
    </source>
</evidence>
<keyword evidence="1" id="KW-0540">Nuclease</keyword>
<accession>A0A0S4IWC0</accession>
<dbReference type="GO" id="GO:0000956">
    <property type="term" value="P:nuclear-transcribed mRNA catabolic process"/>
    <property type="evidence" value="ECO:0007669"/>
    <property type="project" value="TreeGrafter"/>
</dbReference>
<feature type="compositionally biased region" description="Low complexity" evidence="5">
    <location>
        <begin position="697"/>
        <end position="707"/>
    </location>
</feature>
<comment type="similarity">
    <text evidence="4">Belongs to the 5'-3' exonuclease family.</text>
</comment>
<dbReference type="InterPro" id="IPR004859">
    <property type="entry name" value="Xrn1_N"/>
</dbReference>
<feature type="domain" description="Xrn1 helical" evidence="7">
    <location>
        <begin position="234"/>
        <end position="548"/>
    </location>
</feature>
<dbReference type="InterPro" id="IPR041412">
    <property type="entry name" value="Xrn1_helical"/>
</dbReference>
<keyword evidence="9" id="KW-1185">Reference proteome</keyword>
<evidence type="ECO:0000256" key="4">
    <source>
        <dbReference type="ARBA" id="ARBA00038299"/>
    </source>
</evidence>
<dbReference type="AlphaFoldDB" id="A0A0S4IWC0"/>
<feature type="compositionally biased region" description="Basic and acidic residues" evidence="5">
    <location>
        <begin position="709"/>
        <end position="766"/>
    </location>
</feature>
<protein>
    <submittedName>
        <fullName evidence="8">Exoribonuclease 2, putative</fullName>
    </submittedName>
</protein>
<evidence type="ECO:0000313" key="8">
    <source>
        <dbReference type="EMBL" id="CUG06170.1"/>
    </source>
</evidence>
<dbReference type="GO" id="GO:0003723">
    <property type="term" value="F:RNA binding"/>
    <property type="evidence" value="ECO:0007669"/>
    <property type="project" value="TreeGrafter"/>
</dbReference>
<name>A0A0S4IWC0_BODSA</name>
<evidence type="ECO:0000256" key="2">
    <source>
        <dbReference type="ARBA" id="ARBA00022801"/>
    </source>
</evidence>
<organism evidence="8 9">
    <name type="scientific">Bodo saltans</name>
    <name type="common">Flagellated protozoan</name>
    <dbReference type="NCBI Taxonomy" id="75058"/>
    <lineage>
        <taxon>Eukaryota</taxon>
        <taxon>Discoba</taxon>
        <taxon>Euglenozoa</taxon>
        <taxon>Kinetoplastea</taxon>
        <taxon>Metakinetoplastina</taxon>
        <taxon>Eubodonida</taxon>
        <taxon>Bodonidae</taxon>
        <taxon>Bodo</taxon>
    </lineage>
</organism>
<reference evidence="9" key="1">
    <citation type="submission" date="2015-09" db="EMBL/GenBank/DDBJ databases">
        <authorList>
            <consortium name="Pathogen Informatics"/>
        </authorList>
    </citation>
    <scope>NUCLEOTIDE SEQUENCE [LARGE SCALE GENOMIC DNA]</scope>
    <source>
        <strain evidence="9">Lake Konstanz</strain>
    </source>
</reference>
<dbReference type="PANTHER" id="PTHR12341:SF7">
    <property type="entry name" value="5'-3' EXORIBONUCLEASE 1"/>
    <property type="match status" value="1"/>
</dbReference>